<dbReference type="OrthoDB" id="9799538at2"/>
<gene>
    <name evidence="2" type="ORF">CH360_02940</name>
    <name evidence="3" type="ORF">CH373_02945</name>
</gene>
<dbReference type="GO" id="GO:0006559">
    <property type="term" value="P:L-phenylalanine catabolic process"/>
    <property type="evidence" value="ECO:0007669"/>
    <property type="project" value="TreeGrafter"/>
</dbReference>
<dbReference type="AlphaFoldDB" id="A0A2M9ZSE4"/>
<dbReference type="Proteomes" id="UP000231962">
    <property type="component" value="Unassembled WGS sequence"/>
</dbReference>
<dbReference type="GO" id="GO:0004364">
    <property type="term" value="F:glutathione transferase activity"/>
    <property type="evidence" value="ECO:0007669"/>
    <property type="project" value="TreeGrafter"/>
</dbReference>
<evidence type="ECO:0000313" key="4">
    <source>
        <dbReference type="Proteomes" id="UP000231962"/>
    </source>
</evidence>
<dbReference type="SFLD" id="SFLDS00019">
    <property type="entry name" value="Glutathione_Transferase_(cytos"/>
    <property type="match status" value="1"/>
</dbReference>
<dbReference type="Gene3D" id="3.40.30.10">
    <property type="entry name" value="Glutaredoxin"/>
    <property type="match status" value="1"/>
</dbReference>
<dbReference type="InterPro" id="IPR036249">
    <property type="entry name" value="Thioredoxin-like_sf"/>
</dbReference>
<dbReference type="SUPFAM" id="SSF47616">
    <property type="entry name" value="GST C-terminal domain-like"/>
    <property type="match status" value="1"/>
</dbReference>
<dbReference type="Proteomes" id="UP000231990">
    <property type="component" value="Unassembled WGS sequence"/>
</dbReference>
<dbReference type="CDD" id="cd03194">
    <property type="entry name" value="GST_C_3"/>
    <property type="match status" value="1"/>
</dbReference>
<dbReference type="Pfam" id="PF13410">
    <property type="entry name" value="GST_C_2"/>
    <property type="match status" value="1"/>
</dbReference>
<protein>
    <submittedName>
        <fullName evidence="3">Glutathione S-transferase</fullName>
    </submittedName>
</protein>
<accession>A0A2M9ZSE4</accession>
<dbReference type="GO" id="GO:0006749">
    <property type="term" value="P:glutathione metabolic process"/>
    <property type="evidence" value="ECO:0007669"/>
    <property type="project" value="TreeGrafter"/>
</dbReference>
<comment type="caution">
    <text evidence="3">The sequence shown here is derived from an EMBL/GenBank/DDBJ whole genome shotgun (WGS) entry which is preliminary data.</text>
</comment>
<dbReference type="SUPFAM" id="SSF52833">
    <property type="entry name" value="Thioredoxin-like"/>
    <property type="match status" value="1"/>
</dbReference>
<dbReference type="Gene3D" id="1.20.1050.10">
    <property type="match status" value="1"/>
</dbReference>
<dbReference type="FunFam" id="3.40.30.10:FF:000206">
    <property type="entry name" value="Probable glutathione S-transferase"/>
    <property type="match status" value="1"/>
</dbReference>
<dbReference type="PROSITE" id="PS50404">
    <property type="entry name" value="GST_NTER"/>
    <property type="match status" value="1"/>
</dbReference>
<dbReference type="InterPro" id="IPR040079">
    <property type="entry name" value="Glutathione_S-Trfase"/>
</dbReference>
<dbReference type="Pfam" id="PF13409">
    <property type="entry name" value="GST_N_2"/>
    <property type="match status" value="1"/>
</dbReference>
<dbReference type="InterPro" id="IPR004045">
    <property type="entry name" value="Glutathione_S-Trfase_N"/>
</dbReference>
<dbReference type="InterPro" id="IPR036282">
    <property type="entry name" value="Glutathione-S-Trfase_C_sf"/>
</dbReference>
<feature type="domain" description="GST N-terminal" evidence="1">
    <location>
        <begin position="4"/>
        <end position="84"/>
    </location>
</feature>
<evidence type="ECO:0000313" key="3">
    <source>
        <dbReference type="EMBL" id="PJZ75000.1"/>
    </source>
</evidence>
<organism evidence="3 5">
    <name type="scientific">Leptospira perolatii</name>
    <dbReference type="NCBI Taxonomy" id="2023191"/>
    <lineage>
        <taxon>Bacteria</taxon>
        <taxon>Pseudomonadati</taxon>
        <taxon>Spirochaetota</taxon>
        <taxon>Spirochaetia</taxon>
        <taxon>Leptospirales</taxon>
        <taxon>Leptospiraceae</taxon>
        <taxon>Leptospira</taxon>
    </lineage>
</organism>
<dbReference type="EMBL" id="NPDZ01000001">
    <property type="protein sequence ID" value="PJZ75000.1"/>
    <property type="molecule type" value="Genomic_DNA"/>
</dbReference>
<sequence length="214" mass="24473">MSEFKLVLGTKNYSSWSLRPWILLKQFGIPFSETILTVQHESFPKEIQRYSRAGKVPVLIDGVISVWDSLSIAEYVAEAFPEKHLWPQDSVARAKARSITAEMHSGFLSLRQNCIFNFTGRFNPPVSEAVEKDVHRIVEIWEECIKEFGGPFLFGKEFCVADAFYAPIVSRFTSYNIPISSEIGKKYMSTIQSLPSYQEWSKLAVEEMDRAKSN</sequence>
<evidence type="ECO:0000313" key="5">
    <source>
        <dbReference type="Proteomes" id="UP000231990"/>
    </source>
</evidence>
<keyword evidence="4" id="KW-1185">Reference proteome</keyword>
<name>A0A2M9ZSE4_9LEPT</name>
<dbReference type="PANTHER" id="PTHR42673">
    <property type="entry name" value="MALEYLACETOACETATE ISOMERASE"/>
    <property type="match status" value="1"/>
</dbReference>
<evidence type="ECO:0000259" key="1">
    <source>
        <dbReference type="PROSITE" id="PS50404"/>
    </source>
</evidence>
<dbReference type="PANTHER" id="PTHR42673:SF4">
    <property type="entry name" value="MALEYLACETOACETATE ISOMERASE"/>
    <property type="match status" value="1"/>
</dbReference>
<reference evidence="4 5" key="1">
    <citation type="submission" date="2017-07" db="EMBL/GenBank/DDBJ databases">
        <title>Leptospira spp. isolated from tropical soils.</title>
        <authorList>
            <person name="Thibeaux R."/>
            <person name="Iraola G."/>
            <person name="Ferres I."/>
            <person name="Bierque E."/>
            <person name="Girault D."/>
            <person name="Soupe-Gilbert M.-E."/>
            <person name="Picardeau M."/>
            <person name="Goarant C."/>
        </authorList>
    </citation>
    <scope>NUCLEOTIDE SEQUENCE [LARGE SCALE GENOMIC DNA]</scope>
    <source>
        <strain evidence="3 5">FH1-B-B1</strain>
        <strain evidence="2 4">FH1-B-C1</strain>
    </source>
</reference>
<dbReference type="EMBL" id="NPDY01000001">
    <property type="protein sequence ID" value="PJZ71465.1"/>
    <property type="molecule type" value="Genomic_DNA"/>
</dbReference>
<dbReference type="RefSeq" id="WP_100712450.1">
    <property type="nucleotide sequence ID" value="NZ_NPDY01000001.1"/>
</dbReference>
<keyword evidence="3" id="KW-0808">Transferase</keyword>
<evidence type="ECO:0000313" key="2">
    <source>
        <dbReference type="EMBL" id="PJZ71465.1"/>
    </source>
</evidence>
<dbReference type="CDD" id="cd03043">
    <property type="entry name" value="GST_N_1"/>
    <property type="match status" value="1"/>
</dbReference>
<proteinExistence type="predicted"/>
<dbReference type="GO" id="GO:0016034">
    <property type="term" value="F:maleylacetoacetate isomerase activity"/>
    <property type="evidence" value="ECO:0007669"/>
    <property type="project" value="TreeGrafter"/>
</dbReference>
<dbReference type="SFLD" id="SFLDG00358">
    <property type="entry name" value="Main_(cytGST)"/>
    <property type="match status" value="1"/>
</dbReference>